<organism evidence="7 8">
    <name type="scientific">Salipaludibacillus agaradhaerens</name>
    <name type="common">Bacillus agaradhaerens</name>
    <dbReference type="NCBI Taxonomy" id="76935"/>
    <lineage>
        <taxon>Bacteria</taxon>
        <taxon>Bacillati</taxon>
        <taxon>Bacillota</taxon>
        <taxon>Bacilli</taxon>
        <taxon>Bacillales</taxon>
        <taxon>Bacillaceae</taxon>
    </lineage>
</organism>
<evidence type="ECO:0000256" key="3">
    <source>
        <dbReference type="ARBA" id="ARBA00022989"/>
    </source>
</evidence>
<feature type="transmembrane region" description="Helical" evidence="5">
    <location>
        <begin position="213"/>
        <end position="236"/>
    </location>
</feature>
<dbReference type="InterPro" id="IPR004481">
    <property type="entry name" value="K/Na/Ca-exchanger"/>
</dbReference>
<evidence type="ECO:0000313" key="8">
    <source>
        <dbReference type="Proteomes" id="UP001057753"/>
    </source>
</evidence>
<dbReference type="EMBL" id="JABXYM010000001">
    <property type="protein sequence ID" value="MCR6095780.1"/>
    <property type="molecule type" value="Genomic_DNA"/>
</dbReference>
<dbReference type="GO" id="GO:0005886">
    <property type="term" value="C:plasma membrane"/>
    <property type="evidence" value="ECO:0007669"/>
    <property type="project" value="TreeGrafter"/>
</dbReference>
<feature type="transmembrane region" description="Helical" evidence="5">
    <location>
        <begin position="274"/>
        <end position="298"/>
    </location>
</feature>
<dbReference type="InterPro" id="IPR044880">
    <property type="entry name" value="NCX_ion-bd_dom_sf"/>
</dbReference>
<keyword evidence="2 5" id="KW-0812">Transmembrane</keyword>
<evidence type="ECO:0000256" key="1">
    <source>
        <dbReference type="ARBA" id="ARBA00004141"/>
    </source>
</evidence>
<feature type="domain" description="Sodium/calcium exchanger membrane region" evidence="6">
    <location>
        <begin position="3"/>
        <end position="128"/>
    </location>
</feature>
<dbReference type="PANTHER" id="PTHR10846:SF8">
    <property type="entry name" value="INNER MEMBRANE PROTEIN YRBG"/>
    <property type="match status" value="1"/>
</dbReference>
<sequence length="332" mass="35365">MMYLVFIAAAIVTIFTAIKLSNYADIIGERTRLGGMMAGTILLAGATSLPEVTTSLTAITVGNPDIAVSNIFGSNLFNLLILAIGDIYFRKHKIFSYIGKDHLLTGFLNVGLTAIVFIAILFPTGYAIFNIGIEIYLLVLFYILGLKYMTTSPEANSVLEVASTNESDCHTQTISLRKAQVGFFIASLIILIAGSALTISGDAIAFATGLSSSFMGTFLIAGATSLPEVVTVIVALQLANYHLAVGNILGSNLFNLMILVLCDIFYMSGPITSAVSPVVLISVAAGILLLLILIGGMLFSQTRLVKSTTYPIPSLILVLLYIMCSYLIFTLG</sequence>
<feature type="transmembrane region" description="Helical" evidence="5">
    <location>
        <begin position="101"/>
        <end position="122"/>
    </location>
</feature>
<dbReference type="AlphaFoldDB" id="A0A9Q4B086"/>
<comment type="caution">
    <text evidence="7">The sequence shown here is derived from an EMBL/GenBank/DDBJ whole genome shotgun (WGS) entry which is preliminary data.</text>
</comment>
<dbReference type="InterPro" id="IPR004837">
    <property type="entry name" value="NaCa_Exmemb"/>
</dbReference>
<dbReference type="Proteomes" id="UP001057753">
    <property type="component" value="Unassembled WGS sequence"/>
</dbReference>
<accession>A0A9Q4B086</accession>
<evidence type="ECO:0000256" key="5">
    <source>
        <dbReference type="SAM" id="Phobius"/>
    </source>
</evidence>
<dbReference type="GO" id="GO:0006874">
    <property type="term" value="P:intracellular calcium ion homeostasis"/>
    <property type="evidence" value="ECO:0007669"/>
    <property type="project" value="TreeGrafter"/>
</dbReference>
<keyword evidence="4 5" id="KW-0472">Membrane</keyword>
<feature type="transmembrane region" description="Helical" evidence="5">
    <location>
        <begin position="310"/>
        <end position="329"/>
    </location>
</feature>
<comment type="subcellular location">
    <subcellularLocation>
        <location evidence="1">Membrane</location>
        <topology evidence="1">Multi-pass membrane protein</topology>
    </subcellularLocation>
</comment>
<name>A0A9Q4B086_SALAG</name>
<gene>
    <name evidence="7" type="ORF">HXA33_04420</name>
</gene>
<dbReference type="GO" id="GO:0005262">
    <property type="term" value="F:calcium channel activity"/>
    <property type="evidence" value="ECO:0007669"/>
    <property type="project" value="TreeGrafter"/>
</dbReference>
<dbReference type="Pfam" id="PF01699">
    <property type="entry name" value="Na_Ca_ex"/>
    <property type="match status" value="2"/>
</dbReference>
<dbReference type="GO" id="GO:0008273">
    <property type="term" value="F:calcium, potassium:sodium antiporter activity"/>
    <property type="evidence" value="ECO:0007669"/>
    <property type="project" value="TreeGrafter"/>
</dbReference>
<proteinExistence type="predicted"/>
<protein>
    <submittedName>
        <fullName evidence="7">Sodium:calcium antiporter</fullName>
    </submittedName>
</protein>
<keyword evidence="8" id="KW-1185">Reference proteome</keyword>
<reference evidence="7" key="1">
    <citation type="submission" date="2020-06" db="EMBL/GenBank/DDBJ databases">
        <title>Insight into the genomes of haloalkaliphilic bacilli from Kenyan soda lakes.</title>
        <authorList>
            <person name="Mwirichia R."/>
            <person name="Villamizar G.C."/>
            <person name="Poehlein A."/>
            <person name="Mugweru J."/>
            <person name="Kipnyargis A."/>
            <person name="Kiplimo D."/>
            <person name="Orwa P."/>
            <person name="Daniel R."/>
        </authorList>
    </citation>
    <scope>NUCLEOTIDE SEQUENCE</scope>
    <source>
        <strain evidence="7">B1096_S55</strain>
    </source>
</reference>
<feature type="transmembrane region" description="Helical" evidence="5">
    <location>
        <begin position="128"/>
        <end position="146"/>
    </location>
</feature>
<dbReference type="RefSeq" id="WP_257820516.1">
    <property type="nucleotide sequence ID" value="NZ_JABXYM010000001.1"/>
</dbReference>
<dbReference type="Gene3D" id="1.20.1420.30">
    <property type="entry name" value="NCX, central ion-binding region"/>
    <property type="match status" value="1"/>
</dbReference>
<evidence type="ECO:0000259" key="6">
    <source>
        <dbReference type="Pfam" id="PF01699"/>
    </source>
</evidence>
<evidence type="ECO:0000256" key="4">
    <source>
        <dbReference type="ARBA" id="ARBA00023136"/>
    </source>
</evidence>
<feature type="transmembrane region" description="Helical" evidence="5">
    <location>
        <begin position="71"/>
        <end position="89"/>
    </location>
</feature>
<keyword evidence="3 5" id="KW-1133">Transmembrane helix</keyword>
<evidence type="ECO:0000313" key="7">
    <source>
        <dbReference type="EMBL" id="MCR6095780.1"/>
    </source>
</evidence>
<feature type="transmembrane region" description="Helical" evidence="5">
    <location>
        <begin position="181"/>
        <end position="207"/>
    </location>
</feature>
<feature type="transmembrane region" description="Helical" evidence="5">
    <location>
        <begin position="248"/>
        <end position="268"/>
    </location>
</feature>
<feature type="domain" description="Sodium/calcium exchanger membrane region" evidence="6">
    <location>
        <begin position="181"/>
        <end position="329"/>
    </location>
</feature>
<evidence type="ECO:0000256" key="2">
    <source>
        <dbReference type="ARBA" id="ARBA00022692"/>
    </source>
</evidence>
<dbReference type="PANTHER" id="PTHR10846">
    <property type="entry name" value="SODIUM/POTASSIUM/CALCIUM EXCHANGER"/>
    <property type="match status" value="1"/>
</dbReference>